<keyword evidence="2" id="KW-0663">Pyridoxal phosphate</keyword>
<evidence type="ECO:0000313" key="6">
    <source>
        <dbReference type="EMBL" id="MBN8660659.1"/>
    </source>
</evidence>
<protein>
    <submittedName>
        <fullName evidence="6">Aminotransferase class V-fold PLP-dependent enzyme</fullName>
    </submittedName>
</protein>
<dbReference type="InterPro" id="IPR015421">
    <property type="entry name" value="PyrdxlP-dep_Trfase_major"/>
</dbReference>
<dbReference type="InterPro" id="IPR020578">
    <property type="entry name" value="Aminotrans_V_PyrdxlP_BS"/>
</dbReference>
<accession>A0A8J7P7G3</accession>
<dbReference type="Gene3D" id="3.90.1150.10">
    <property type="entry name" value="Aspartate Aminotransferase, domain 1"/>
    <property type="match status" value="1"/>
</dbReference>
<proteinExistence type="inferred from homology"/>
<organism evidence="6 7">
    <name type="scientific">Candidatus Obscuribacter phosphatis</name>
    <dbReference type="NCBI Taxonomy" id="1906157"/>
    <lineage>
        <taxon>Bacteria</taxon>
        <taxon>Bacillati</taxon>
        <taxon>Candidatus Melainabacteria</taxon>
        <taxon>Candidatus Obscuribacterales</taxon>
        <taxon>Candidatus Obscuribacteraceae</taxon>
        <taxon>Candidatus Obscuribacter</taxon>
    </lineage>
</organism>
<evidence type="ECO:0000256" key="3">
    <source>
        <dbReference type="RuleBase" id="RU004075"/>
    </source>
</evidence>
<dbReference type="Pfam" id="PF00266">
    <property type="entry name" value="Aminotran_5"/>
    <property type="match status" value="1"/>
</dbReference>
<evidence type="ECO:0000256" key="2">
    <source>
        <dbReference type="ARBA" id="ARBA00022898"/>
    </source>
</evidence>
<comment type="similarity">
    <text evidence="3">Belongs to the class-V pyridoxal-phosphate-dependent aminotransferase family.</text>
</comment>
<feature type="domain" description="Aminotransferase class V" evidence="5">
    <location>
        <begin position="54"/>
        <end position="377"/>
    </location>
</feature>
<reference evidence="6" key="1">
    <citation type="submission" date="2021-02" db="EMBL/GenBank/DDBJ databases">
        <title>Genome-Resolved Metagenomics of a Microbial Community Performing Photosynthetic Biological Nutrient Removal.</title>
        <authorList>
            <person name="Mcdaniel E.A."/>
        </authorList>
    </citation>
    <scope>NUCLEOTIDE SEQUENCE</scope>
    <source>
        <strain evidence="6">UWPOB_OBS1</strain>
    </source>
</reference>
<dbReference type="Proteomes" id="UP000664277">
    <property type="component" value="Unassembled WGS sequence"/>
</dbReference>
<comment type="cofactor">
    <cofactor evidence="1 4">
        <name>pyridoxal 5'-phosphate</name>
        <dbReference type="ChEBI" id="CHEBI:597326"/>
    </cofactor>
</comment>
<dbReference type="AlphaFoldDB" id="A0A8J7P7G3"/>
<evidence type="ECO:0000313" key="7">
    <source>
        <dbReference type="Proteomes" id="UP000664277"/>
    </source>
</evidence>
<dbReference type="EMBL" id="JAFLCK010000012">
    <property type="protein sequence ID" value="MBN8660659.1"/>
    <property type="molecule type" value="Genomic_DNA"/>
</dbReference>
<sequence length="392" mass="43859">MSPREELFPGLRSKYYFNYGGQGVMSESTLGAIIDAYRFVQSEGPFSTSMVGWIRDQLNDTRTKLANRFGGKAFLYALTQNVTEACNIALWGLSWKPGDEIMISDAEHHGVRDAVHNLAQRFELTVAEIALSKLDGKALEAEMAQKLNKDGRTRIFVFSHVLWNSGKVVDLPTIVEFCRNNNVFTLVDGAQSAGVLPLDVEASSVDFYAFTGHKWLCGPEGTGALYICEDLIDQIRPTYMGWRHHLQGAVKGAEKFEIATSSYPLLAGFREALTVPERLAGDSERYEKIIALAKQLKNRLEDNKFKVVPGAGQSGLLSFYVPDYAAENNLDPGKITNLDNLVKTLEERKIYLRSIPEPRCLRVSLHYLSEQSDIDYLLSELQTLCKSQELTL</sequence>
<comment type="caution">
    <text evidence="6">The sequence shown here is derived from an EMBL/GenBank/DDBJ whole genome shotgun (WGS) entry which is preliminary data.</text>
</comment>
<keyword evidence="6" id="KW-0032">Aminotransferase</keyword>
<dbReference type="GO" id="GO:0008483">
    <property type="term" value="F:transaminase activity"/>
    <property type="evidence" value="ECO:0007669"/>
    <property type="project" value="UniProtKB-KW"/>
</dbReference>
<dbReference type="InterPro" id="IPR000192">
    <property type="entry name" value="Aminotrans_V_dom"/>
</dbReference>
<dbReference type="SUPFAM" id="SSF53383">
    <property type="entry name" value="PLP-dependent transferases"/>
    <property type="match status" value="1"/>
</dbReference>
<evidence type="ECO:0000256" key="1">
    <source>
        <dbReference type="ARBA" id="ARBA00001933"/>
    </source>
</evidence>
<evidence type="ECO:0000259" key="5">
    <source>
        <dbReference type="Pfam" id="PF00266"/>
    </source>
</evidence>
<dbReference type="InterPro" id="IPR015424">
    <property type="entry name" value="PyrdxlP-dep_Trfase"/>
</dbReference>
<evidence type="ECO:0000256" key="4">
    <source>
        <dbReference type="RuleBase" id="RU004504"/>
    </source>
</evidence>
<dbReference type="PANTHER" id="PTHR43586">
    <property type="entry name" value="CYSTEINE DESULFURASE"/>
    <property type="match status" value="1"/>
</dbReference>
<dbReference type="Gene3D" id="3.40.640.10">
    <property type="entry name" value="Type I PLP-dependent aspartate aminotransferase-like (Major domain)"/>
    <property type="match status" value="1"/>
</dbReference>
<dbReference type="PROSITE" id="PS00595">
    <property type="entry name" value="AA_TRANSFER_CLASS_5"/>
    <property type="match status" value="1"/>
</dbReference>
<name>A0A8J7P7G3_9BACT</name>
<keyword evidence="6" id="KW-0808">Transferase</keyword>
<gene>
    <name evidence="6" type="ORF">J0M35_09870</name>
</gene>
<dbReference type="PANTHER" id="PTHR43586:SF4">
    <property type="entry name" value="ISOPENICILLIN N EPIMERASE"/>
    <property type="match status" value="1"/>
</dbReference>
<dbReference type="InterPro" id="IPR015422">
    <property type="entry name" value="PyrdxlP-dep_Trfase_small"/>
</dbReference>